<proteinExistence type="predicted"/>
<protein>
    <submittedName>
        <fullName evidence="1">RgpF</fullName>
    </submittedName>
</protein>
<feature type="non-terminal residue" evidence="1">
    <location>
        <position position="134"/>
    </location>
</feature>
<dbReference type="AlphaFoldDB" id="A0A060CLY5"/>
<dbReference type="InterPro" id="IPR007739">
    <property type="entry name" value="RgpF"/>
</dbReference>
<evidence type="ECO:0000313" key="1">
    <source>
        <dbReference type="EMBL" id="AIA94115.1"/>
    </source>
</evidence>
<dbReference type="Pfam" id="PF05045">
    <property type="entry name" value="RgpF"/>
    <property type="match status" value="1"/>
</dbReference>
<name>A0A060CLY5_9SPHN</name>
<dbReference type="EMBL" id="KF126766">
    <property type="protein sequence ID" value="AIA94115.1"/>
    <property type="molecule type" value="Genomic_DNA"/>
</dbReference>
<sequence>MVAERVARDLPGAQVVVLPNLGMDVLPFLQLCREKELHRYGAVLKLHTKNRATSLRAEQGRIMLDGLCGSPALVRQILDVFEHDPDAGMVGAAFQLRSANTLMYGNRSRMEALLATLGIRATDWPFSRGPCLDR</sequence>
<accession>A0A060CLY5</accession>
<reference evidence="1" key="1">
    <citation type="journal article" date="2013" name="Environ. Microbiol.">
        <title>Seasonally variable intestinal metagenomes of the red palm weevil (Rhynchophorus ferrugineus).</title>
        <authorList>
            <person name="Jia S."/>
            <person name="Zhang X."/>
            <person name="Zhang G."/>
            <person name="Yin A."/>
            <person name="Zhang S."/>
            <person name="Li F."/>
            <person name="Wang L."/>
            <person name="Zhao D."/>
            <person name="Yun Q."/>
            <person name="Tala"/>
            <person name="Wang J."/>
            <person name="Sun G."/>
            <person name="Baabdullah M."/>
            <person name="Yu X."/>
            <person name="Hu S."/>
            <person name="Al-Mssallem I.S."/>
            <person name="Yu J."/>
        </authorList>
    </citation>
    <scope>NUCLEOTIDE SEQUENCE</scope>
</reference>
<organism evidence="1">
    <name type="scientific">uncultured Sphingomonas sp</name>
    <dbReference type="NCBI Taxonomy" id="158754"/>
    <lineage>
        <taxon>Bacteria</taxon>
        <taxon>Pseudomonadati</taxon>
        <taxon>Pseudomonadota</taxon>
        <taxon>Alphaproteobacteria</taxon>
        <taxon>Sphingomonadales</taxon>
        <taxon>Sphingomonadaceae</taxon>
        <taxon>Sphingomonas</taxon>
        <taxon>environmental samples</taxon>
    </lineage>
</organism>